<feature type="region of interest" description="Disordered" evidence="1">
    <location>
        <begin position="116"/>
        <end position="135"/>
    </location>
</feature>
<name>A0A6I6LNC2_STUST</name>
<dbReference type="EMBL" id="CP046902">
    <property type="protein sequence ID" value="QGZ32124.1"/>
    <property type="molecule type" value="Genomic_DNA"/>
</dbReference>
<dbReference type="OrthoDB" id="6987583at2"/>
<dbReference type="InterPro" id="IPR021333">
    <property type="entry name" value="DUF2946"/>
</dbReference>
<dbReference type="AlphaFoldDB" id="A0A6I6LNC2"/>
<organism evidence="2 3">
    <name type="scientific">Stutzerimonas stutzeri</name>
    <name type="common">Pseudomonas stutzeri</name>
    <dbReference type="NCBI Taxonomy" id="316"/>
    <lineage>
        <taxon>Bacteria</taxon>
        <taxon>Pseudomonadati</taxon>
        <taxon>Pseudomonadota</taxon>
        <taxon>Gammaproteobacteria</taxon>
        <taxon>Pseudomonadales</taxon>
        <taxon>Pseudomonadaceae</taxon>
        <taxon>Stutzerimonas</taxon>
    </lineage>
</organism>
<protein>
    <submittedName>
        <fullName evidence="2">DUF2946 domain-containing protein</fullName>
    </submittedName>
</protein>
<gene>
    <name evidence="2" type="ORF">GQA94_19495</name>
</gene>
<dbReference type="RefSeq" id="WP_158189559.1">
    <property type="nucleotide sequence ID" value="NZ_CP046902.1"/>
</dbReference>
<reference evidence="2 3" key="1">
    <citation type="submission" date="2019-12" db="EMBL/GenBank/DDBJ databases">
        <title>Complete genome sequence of Pseudomonas stutzeri.</title>
        <authorList>
            <person name="Lim S.R."/>
            <person name="Kim J.H."/>
        </authorList>
    </citation>
    <scope>NUCLEOTIDE SEQUENCE [LARGE SCALE GENOMIC DNA]</scope>
    <source>
        <strain evidence="2 3">PM101005</strain>
    </source>
</reference>
<evidence type="ECO:0000256" key="1">
    <source>
        <dbReference type="SAM" id="MobiDB-lite"/>
    </source>
</evidence>
<proteinExistence type="predicted"/>
<sequence length="135" mass="14057">MFNPRRAPVWIAALAMLLHLVMMPLMGGSAPMPRMAGHCPVTETSRQAVQALALHEHLAGHGSHAAPGGETPAPAHHSDMPCCCAAGLLVAIPGNAPALNPPRLARSCAVAPALSPPLSPRHRWPSLNPRASPYA</sequence>
<dbReference type="Proteomes" id="UP000438983">
    <property type="component" value="Chromosome"/>
</dbReference>
<evidence type="ECO:0000313" key="2">
    <source>
        <dbReference type="EMBL" id="QGZ32124.1"/>
    </source>
</evidence>
<accession>A0A6I6LNC2</accession>
<evidence type="ECO:0000313" key="3">
    <source>
        <dbReference type="Proteomes" id="UP000438983"/>
    </source>
</evidence>
<dbReference type="Pfam" id="PF11162">
    <property type="entry name" value="DUF2946"/>
    <property type="match status" value="1"/>
</dbReference>